<protein>
    <submittedName>
        <fullName evidence="4">DMT family transporter</fullName>
    </submittedName>
</protein>
<feature type="domain" description="EamA" evidence="3">
    <location>
        <begin position="145"/>
        <end position="276"/>
    </location>
</feature>
<dbReference type="RefSeq" id="WP_051746283.1">
    <property type="nucleotide sequence ID" value="NZ_JBEYBD010000003.1"/>
</dbReference>
<feature type="transmembrane region" description="Helical" evidence="2">
    <location>
        <begin position="144"/>
        <end position="162"/>
    </location>
</feature>
<evidence type="ECO:0000313" key="4">
    <source>
        <dbReference type="EMBL" id="MEU1951328.1"/>
    </source>
</evidence>
<dbReference type="EMBL" id="JBEYBF010000002">
    <property type="protein sequence ID" value="MEU1951328.1"/>
    <property type="molecule type" value="Genomic_DNA"/>
</dbReference>
<feature type="transmembrane region" description="Helical" evidence="2">
    <location>
        <begin position="86"/>
        <end position="108"/>
    </location>
</feature>
<evidence type="ECO:0000256" key="1">
    <source>
        <dbReference type="ARBA" id="ARBA00007362"/>
    </source>
</evidence>
<organism evidence="4 5">
    <name type="scientific">Nocardia rhamnosiphila</name>
    <dbReference type="NCBI Taxonomy" id="426716"/>
    <lineage>
        <taxon>Bacteria</taxon>
        <taxon>Bacillati</taxon>
        <taxon>Actinomycetota</taxon>
        <taxon>Actinomycetes</taxon>
        <taxon>Mycobacteriales</taxon>
        <taxon>Nocardiaceae</taxon>
        <taxon>Nocardia</taxon>
    </lineage>
</organism>
<dbReference type="Proteomes" id="UP001550628">
    <property type="component" value="Unassembled WGS sequence"/>
</dbReference>
<proteinExistence type="inferred from homology"/>
<comment type="caution">
    <text evidence="4">The sequence shown here is derived from an EMBL/GenBank/DDBJ whole genome shotgun (WGS) entry which is preliminary data.</text>
</comment>
<feature type="transmembrane region" description="Helical" evidence="2">
    <location>
        <begin position="114"/>
        <end position="132"/>
    </location>
</feature>
<evidence type="ECO:0000313" key="5">
    <source>
        <dbReference type="Proteomes" id="UP001550628"/>
    </source>
</evidence>
<feature type="transmembrane region" description="Helical" evidence="2">
    <location>
        <begin position="174"/>
        <end position="194"/>
    </location>
</feature>
<dbReference type="SUPFAM" id="SSF103481">
    <property type="entry name" value="Multidrug resistance efflux transporter EmrE"/>
    <property type="match status" value="2"/>
</dbReference>
<dbReference type="GeneID" id="96246888"/>
<evidence type="ECO:0000259" key="3">
    <source>
        <dbReference type="Pfam" id="PF00892"/>
    </source>
</evidence>
<sequence>MMIVLALGAAVGWGVADFLGGVKSRTIPLLSVLLVSQTTALGMLAVIAVVRRAVIPDAASLGWAVLAGAAETCAIAALYRGMAVGVIALVAAFAAFAPVVPLLAGMVLGEVPGVLRLAGLGLALAGLLIGSYRAGRPDTSNRTWAGIGFGLLAAAGFGTFFVAMDTASAGDIGWALLTARLTAVGFLVAAVVILRHRVALRAAALPSLALIGGLIVVGDALYATASALGMIGIVAVLGSLHTFVTIALARIFLREELGRHQQIGIATALSGVLAISIG</sequence>
<reference evidence="4 5" key="1">
    <citation type="submission" date="2024-06" db="EMBL/GenBank/DDBJ databases">
        <title>The Natural Products Discovery Center: Release of the First 8490 Sequenced Strains for Exploring Actinobacteria Biosynthetic Diversity.</title>
        <authorList>
            <person name="Kalkreuter E."/>
            <person name="Kautsar S.A."/>
            <person name="Yang D."/>
            <person name="Bader C.D."/>
            <person name="Teijaro C.N."/>
            <person name="Fluegel L."/>
            <person name="Davis C.M."/>
            <person name="Simpson J.R."/>
            <person name="Lauterbach L."/>
            <person name="Steele A.D."/>
            <person name="Gui C."/>
            <person name="Meng S."/>
            <person name="Li G."/>
            <person name="Viehrig K."/>
            <person name="Ye F."/>
            <person name="Su P."/>
            <person name="Kiefer A.F."/>
            <person name="Nichols A."/>
            <person name="Cepeda A.J."/>
            <person name="Yan W."/>
            <person name="Fan B."/>
            <person name="Jiang Y."/>
            <person name="Adhikari A."/>
            <person name="Zheng C.-J."/>
            <person name="Schuster L."/>
            <person name="Cowan T.M."/>
            <person name="Smanski M.J."/>
            <person name="Chevrette M.G."/>
            <person name="De Carvalho L.P.S."/>
            <person name="Shen B."/>
        </authorList>
    </citation>
    <scope>NUCLEOTIDE SEQUENCE [LARGE SCALE GENOMIC DNA]</scope>
    <source>
        <strain evidence="4 5">NPDC019708</strain>
    </source>
</reference>
<comment type="similarity">
    <text evidence="1">Belongs to the EamA transporter family.</text>
</comment>
<keyword evidence="2" id="KW-0812">Transmembrane</keyword>
<dbReference type="InterPro" id="IPR000620">
    <property type="entry name" value="EamA_dom"/>
</dbReference>
<feature type="transmembrane region" description="Helical" evidence="2">
    <location>
        <begin position="26"/>
        <end position="50"/>
    </location>
</feature>
<feature type="transmembrane region" description="Helical" evidence="2">
    <location>
        <begin position="203"/>
        <end position="222"/>
    </location>
</feature>
<name>A0ABV2WKC8_9NOCA</name>
<keyword evidence="5" id="KW-1185">Reference proteome</keyword>
<gene>
    <name evidence="4" type="ORF">ABZ510_05650</name>
</gene>
<dbReference type="Pfam" id="PF00892">
    <property type="entry name" value="EamA"/>
    <property type="match status" value="1"/>
</dbReference>
<dbReference type="InterPro" id="IPR037185">
    <property type="entry name" value="EmrE-like"/>
</dbReference>
<keyword evidence="2" id="KW-1133">Transmembrane helix</keyword>
<feature type="transmembrane region" description="Helical" evidence="2">
    <location>
        <begin position="228"/>
        <end position="253"/>
    </location>
</feature>
<accession>A0ABV2WKC8</accession>
<keyword evidence="2" id="KW-0472">Membrane</keyword>
<evidence type="ECO:0000256" key="2">
    <source>
        <dbReference type="SAM" id="Phobius"/>
    </source>
</evidence>